<evidence type="ECO:0000256" key="2">
    <source>
        <dbReference type="ARBA" id="ARBA00009477"/>
    </source>
</evidence>
<evidence type="ECO:0000256" key="3">
    <source>
        <dbReference type="ARBA" id="ARBA00023054"/>
    </source>
</evidence>
<dbReference type="KEGG" id="dmm:dnm_016820"/>
<keyword evidence="5" id="KW-0812">Transmembrane</keyword>
<evidence type="ECO:0000256" key="5">
    <source>
        <dbReference type="SAM" id="Phobius"/>
    </source>
</evidence>
<feature type="transmembrane region" description="Helical" evidence="5">
    <location>
        <begin position="28"/>
        <end position="48"/>
    </location>
</feature>
<feature type="domain" description="CusB-like beta-barrel" evidence="7">
    <location>
        <begin position="252"/>
        <end position="325"/>
    </location>
</feature>
<keyword evidence="5" id="KW-0472">Membrane</keyword>
<dbReference type="InterPro" id="IPR058792">
    <property type="entry name" value="Beta-barrel_RND_2"/>
</dbReference>
<evidence type="ECO:0000259" key="6">
    <source>
        <dbReference type="Pfam" id="PF25917"/>
    </source>
</evidence>
<dbReference type="GO" id="GO:0030313">
    <property type="term" value="C:cell envelope"/>
    <property type="evidence" value="ECO:0007669"/>
    <property type="project" value="UniProtKB-SubCell"/>
</dbReference>
<dbReference type="InterPro" id="IPR006143">
    <property type="entry name" value="RND_pump_MFP"/>
</dbReference>
<dbReference type="GO" id="GO:0016020">
    <property type="term" value="C:membrane"/>
    <property type="evidence" value="ECO:0007669"/>
    <property type="project" value="InterPro"/>
</dbReference>
<dbReference type="SUPFAM" id="SSF111369">
    <property type="entry name" value="HlyD-like secretion proteins"/>
    <property type="match status" value="1"/>
</dbReference>
<comment type="similarity">
    <text evidence="2">Belongs to the membrane fusion protein (MFP) (TC 8.A.1) family.</text>
</comment>
<dbReference type="Pfam" id="PF25917">
    <property type="entry name" value="BSH_RND"/>
    <property type="match status" value="1"/>
</dbReference>
<reference evidence="8" key="1">
    <citation type="journal article" date="2021" name="Microb. Physiol.">
        <title>Proteogenomic Insights into the Physiology of Marine, Sulfate-Reducing, Filamentous Desulfonema limicola and Desulfonema magnum.</title>
        <authorList>
            <person name="Schnaars V."/>
            <person name="Wohlbrand L."/>
            <person name="Scheve S."/>
            <person name="Hinrichs C."/>
            <person name="Reinhardt R."/>
            <person name="Rabus R."/>
        </authorList>
    </citation>
    <scope>NUCLEOTIDE SEQUENCE</scope>
    <source>
        <strain evidence="8">4be13</strain>
    </source>
</reference>
<evidence type="ECO:0000256" key="1">
    <source>
        <dbReference type="ARBA" id="ARBA00004196"/>
    </source>
</evidence>
<dbReference type="Gene3D" id="2.40.30.170">
    <property type="match status" value="1"/>
</dbReference>
<feature type="region of interest" description="Disordered" evidence="4">
    <location>
        <begin position="341"/>
        <end position="391"/>
    </location>
</feature>
<evidence type="ECO:0000313" key="9">
    <source>
        <dbReference type="Proteomes" id="UP000663722"/>
    </source>
</evidence>
<dbReference type="GO" id="GO:0022857">
    <property type="term" value="F:transmembrane transporter activity"/>
    <property type="evidence" value="ECO:0007669"/>
    <property type="project" value="InterPro"/>
</dbReference>
<dbReference type="PANTHER" id="PTHR32347:SF14">
    <property type="entry name" value="EFFLUX SYSTEM COMPONENT YKNX-RELATED"/>
    <property type="match status" value="1"/>
</dbReference>
<evidence type="ECO:0000313" key="8">
    <source>
        <dbReference type="EMBL" id="QTA85668.1"/>
    </source>
</evidence>
<dbReference type="AlphaFoldDB" id="A0A975BHY9"/>
<sequence length="437" mass="47528">MNIMQDNTQLSVKEIIKQNESSKGRKRLSRWIAVLGLLFIVAVVGAVWNPRGSANIMSFRTRPVQFGDLVITVTATGNLEATNQVEVGSELSGIITSMTADYNDTVEADQPLAYLDSSKYEAAVMKSRAEVASARANYKEALATRKADRKTLKRYRKTRELTKGKLPSLEALEQAEAELERSTAAVAAAKAAIDIAEASLKSNEADLKKTVIYSPISGIVLSRDVEPGQTVAASLEAPVLYTLAEDLRHMELQVDVDEADVGLVKEGQSATFTVDAYPDRTFEAQITQVRYGAETTDGVVTYKTVLRVENPELLLRPGMTATANIIVQKVEKTLLVPNTALRFTPQRPEQGKKESRGLLSSLMPGPPHRRESKKNAGEGEPPPGMNGKQPSVWILKDNRPFPVPVQKGATDGVLTAVTSRDIQEGTGVIVNAIRTSN</sequence>
<evidence type="ECO:0000259" key="7">
    <source>
        <dbReference type="Pfam" id="PF25954"/>
    </source>
</evidence>
<dbReference type="PANTHER" id="PTHR32347">
    <property type="entry name" value="EFFLUX SYSTEM COMPONENT YKNX-RELATED"/>
    <property type="match status" value="1"/>
</dbReference>
<accession>A0A975BHY9</accession>
<dbReference type="FunFam" id="2.40.30.170:FF:000010">
    <property type="entry name" value="Efflux RND transporter periplasmic adaptor subunit"/>
    <property type="match status" value="1"/>
</dbReference>
<keyword evidence="5" id="KW-1133">Transmembrane helix</keyword>
<dbReference type="Gene3D" id="1.10.287.470">
    <property type="entry name" value="Helix hairpin bin"/>
    <property type="match status" value="1"/>
</dbReference>
<evidence type="ECO:0000256" key="4">
    <source>
        <dbReference type="SAM" id="MobiDB-lite"/>
    </source>
</evidence>
<organism evidence="8 9">
    <name type="scientific">Desulfonema magnum</name>
    <dbReference type="NCBI Taxonomy" id="45655"/>
    <lineage>
        <taxon>Bacteria</taxon>
        <taxon>Pseudomonadati</taxon>
        <taxon>Thermodesulfobacteriota</taxon>
        <taxon>Desulfobacteria</taxon>
        <taxon>Desulfobacterales</taxon>
        <taxon>Desulfococcaceae</taxon>
        <taxon>Desulfonema</taxon>
    </lineage>
</organism>
<proteinExistence type="inferred from homology"/>
<protein>
    <submittedName>
        <fullName evidence="8">Efflux transporter, RND family</fullName>
    </submittedName>
</protein>
<comment type="subcellular location">
    <subcellularLocation>
        <location evidence="1">Cell envelope</location>
    </subcellularLocation>
</comment>
<dbReference type="InterPro" id="IPR058625">
    <property type="entry name" value="MdtA-like_BSH"/>
</dbReference>
<dbReference type="NCBIfam" id="TIGR01730">
    <property type="entry name" value="RND_mfp"/>
    <property type="match status" value="1"/>
</dbReference>
<dbReference type="Proteomes" id="UP000663722">
    <property type="component" value="Chromosome"/>
</dbReference>
<dbReference type="InterPro" id="IPR050465">
    <property type="entry name" value="UPF0194_transport"/>
</dbReference>
<keyword evidence="3" id="KW-0175">Coiled coil</keyword>
<keyword evidence="9" id="KW-1185">Reference proteome</keyword>
<dbReference type="Pfam" id="PF25954">
    <property type="entry name" value="Beta-barrel_RND_2"/>
    <property type="match status" value="1"/>
</dbReference>
<feature type="domain" description="Multidrug resistance protein MdtA-like barrel-sandwich hybrid" evidence="6">
    <location>
        <begin position="83"/>
        <end position="239"/>
    </location>
</feature>
<dbReference type="EMBL" id="CP061800">
    <property type="protein sequence ID" value="QTA85668.1"/>
    <property type="molecule type" value="Genomic_DNA"/>
</dbReference>
<dbReference type="Gene3D" id="2.40.50.100">
    <property type="match status" value="1"/>
</dbReference>
<gene>
    <name evidence="8" type="ORF">dnm_016820</name>
</gene>
<name>A0A975BHY9_9BACT</name>